<name>A0A2B7XAP4_9EURO</name>
<dbReference type="Proteomes" id="UP000223968">
    <property type="component" value="Unassembled WGS sequence"/>
</dbReference>
<evidence type="ECO:0000256" key="1">
    <source>
        <dbReference type="SAM" id="MobiDB-lite"/>
    </source>
</evidence>
<comment type="caution">
    <text evidence="3">The sequence shown here is derived from an EMBL/GenBank/DDBJ whole genome shotgun (WGS) entry which is preliminary data.</text>
</comment>
<protein>
    <recommendedName>
        <fullName evidence="2">DUF7082 domain-containing protein</fullName>
    </recommendedName>
</protein>
<sequence>MQNPFLVARTRFLGTSDLDLDFQTPLIFDESLDFSDPEESRFVGGFSDGFLAKSSALLSMSAYEKSPQVDLLDYDATRALHDTAGFSAYAQPPYVTHLFPSALESHTIPDDDSVHYVTNDGYSGSHPFDLPRSPVLDLGSRQLPEVTSYSPLTGHEGSKLSVCLQSPYDLLPPAAPTSFSLLFGSKRCECIVTPLGLDKSSFQYVLSVDAPPFAATGCPSLSVPLQMIMDEGDGQGSQAVHVGVFTYDHSPQSAASPAGVARKRRLSDASDETSRSTRSAPVKQLRIKEPTNTFHYSESLSGSPYSPYLPTPTTANAYPAQYNPASPRTSLRQYTGTPGASQPMIKAPSPLASSWSPSFSTVNTATRSPGLSMTPNSHSSSMPSPVKTMNPTLIRTSTMQHLSGTSGPNQAFNPYAMYPSKAVLKLNGDLDSMAENWTPEESNCKRRLVHFTRRQTGSTIHADFKPVAPADRVPNSICISCIYWEGKKECYVTSVDTIYLLESLVGVRFTVEEKNRIRRNLEGFRPMTVSKAKAESEEFFKVIMGFPNPKPRNIEKDVKVFPWKILSHALKKIIGKYSASYSSTAGALPTPIGSNYTSTSASDASADLRATSPRSFSETGVPTQYGSNLAASGISHLRGPKSALDNSPMAGPVDLRLMVPNSSRQYTNLPTPYHYQGMNQPHPQQSPTAHGNRGSWDFGAYVNSSPATAAPIHALNYPRQGHISAASQDYSGPPVYSLSHPTTGP</sequence>
<dbReference type="AlphaFoldDB" id="A0A2B7XAP4"/>
<dbReference type="PANTHER" id="PTHR39463:SF1">
    <property type="entry name" value="MEDUSA"/>
    <property type="match status" value="1"/>
</dbReference>
<dbReference type="EMBL" id="PDNB01000099">
    <property type="protein sequence ID" value="PGH08714.1"/>
    <property type="molecule type" value="Genomic_DNA"/>
</dbReference>
<reference evidence="3 4" key="1">
    <citation type="submission" date="2017-10" db="EMBL/GenBank/DDBJ databases">
        <title>Comparative genomics in systemic dimorphic fungi from Ajellomycetaceae.</title>
        <authorList>
            <person name="Munoz J.F."/>
            <person name="Mcewen J.G."/>
            <person name="Clay O.K."/>
            <person name="Cuomo C.A."/>
        </authorList>
    </citation>
    <scope>NUCLEOTIDE SEQUENCE [LARGE SCALE GENOMIC DNA]</scope>
    <source>
        <strain evidence="3 4">UAMH5409</strain>
    </source>
</reference>
<evidence type="ECO:0000313" key="3">
    <source>
        <dbReference type="EMBL" id="PGH08714.1"/>
    </source>
</evidence>
<dbReference type="InterPro" id="IPR055509">
    <property type="entry name" value="DUF7082"/>
</dbReference>
<proteinExistence type="predicted"/>
<feature type="region of interest" description="Disordered" evidence="1">
    <location>
        <begin position="251"/>
        <end position="341"/>
    </location>
</feature>
<feature type="compositionally biased region" description="Polar residues" evidence="1">
    <location>
        <begin position="323"/>
        <end position="340"/>
    </location>
</feature>
<dbReference type="STRING" id="1447875.A0A2B7XAP4"/>
<accession>A0A2B7XAP4</accession>
<organism evidence="3 4">
    <name type="scientific">Helicocarpus griseus UAMH5409</name>
    <dbReference type="NCBI Taxonomy" id="1447875"/>
    <lineage>
        <taxon>Eukaryota</taxon>
        <taxon>Fungi</taxon>
        <taxon>Dikarya</taxon>
        <taxon>Ascomycota</taxon>
        <taxon>Pezizomycotina</taxon>
        <taxon>Eurotiomycetes</taxon>
        <taxon>Eurotiomycetidae</taxon>
        <taxon>Onygenales</taxon>
        <taxon>Ajellomycetaceae</taxon>
        <taxon>Helicocarpus</taxon>
    </lineage>
</organism>
<feature type="compositionally biased region" description="Basic and acidic residues" evidence="1">
    <location>
        <begin position="266"/>
        <end position="275"/>
    </location>
</feature>
<dbReference type="OrthoDB" id="1751210at2759"/>
<evidence type="ECO:0000313" key="4">
    <source>
        <dbReference type="Proteomes" id="UP000223968"/>
    </source>
</evidence>
<feature type="compositionally biased region" description="Low complexity" evidence="1">
    <location>
        <begin position="296"/>
        <end position="314"/>
    </location>
</feature>
<feature type="region of interest" description="Disordered" evidence="1">
    <location>
        <begin position="366"/>
        <end position="385"/>
    </location>
</feature>
<dbReference type="GO" id="GO:0005634">
    <property type="term" value="C:nucleus"/>
    <property type="evidence" value="ECO:0007669"/>
    <property type="project" value="TreeGrafter"/>
</dbReference>
<evidence type="ECO:0000259" key="2">
    <source>
        <dbReference type="Pfam" id="PF23305"/>
    </source>
</evidence>
<feature type="domain" description="DUF7082" evidence="2">
    <location>
        <begin position="421"/>
        <end position="574"/>
    </location>
</feature>
<dbReference type="Pfam" id="PF23305">
    <property type="entry name" value="DUF7082"/>
    <property type="match status" value="1"/>
</dbReference>
<keyword evidence="4" id="KW-1185">Reference proteome</keyword>
<dbReference type="PANTHER" id="PTHR39463">
    <property type="entry name" value="MEDUSA"/>
    <property type="match status" value="1"/>
</dbReference>
<feature type="region of interest" description="Disordered" evidence="1">
    <location>
        <begin position="724"/>
        <end position="745"/>
    </location>
</feature>
<gene>
    <name evidence="3" type="ORF">AJ79_05905</name>
</gene>